<evidence type="ECO:0000313" key="2">
    <source>
        <dbReference type="Proteomes" id="UP001484199"/>
    </source>
</evidence>
<dbReference type="Proteomes" id="UP001484199">
    <property type="component" value="Chromosome"/>
</dbReference>
<organism evidence="1 2">
    <name type="scientific">Ash yellows phytoplasma</name>
    <dbReference type="NCBI Taxonomy" id="35780"/>
    <lineage>
        <taxon>Bacteria</taxon>
        <taxon>Bacillati</taxon>
        <taxon>Mycoplasmatota</taxon>
        <taxon>Mollicutes</taxon>
        <taxon>Acholeplasmatales</taxon>
        <taxon>Acholeplasmataceae</taxon>
        <taxon>Candidatus Phytoplasma</taxon>
        <taxon>16SrVII (Ash yellows group)</taxon>
    </lineage>
</organism>
<reference evidence="1" key="1">
    <citation type="submission" date="2024-03" db="EMBL/GenBank/DDBJ databases">
        <title>The Complete Genome of 'Candidatus Phytoplasma fraxini' AshY1 from the Ash Yellows Group.</title>
        <authorList>
            <person name="Boehm J.W."/>
            <person name="Huettel B."/>
            <person name="Schneider B."/>
            <person name="Kube M."/>
        </authorList>
    </citation>
    <scope>NUCLEOTIDE SEQUENCE [LARGE SCALE GENOMIC DNA]</scope>
    <source>
        <strain evidence="1">AshY1</strain>
    </source>
</reference>
<name>A0ABZ2U7S2_ASHYP</name>
<protein>
    <submittedName>
        <fullName evidence="1">SVM family protein</fullName>
    </submittedName>
</protein>
<gene>
    <name evidence="1" type="ORF">AshY1_01060</name>
</gene>
<keyword evidence="2" id="KW-1185">Reference proteome</keyword>
<accession>A0ABZ2U7S2</accession>
<sequence>MFKLKHHLLLLNIFVFLV</sequence>
<proteinExistence type="predicted"/>
<dbReference type="EMBL" id="CP146843">
    <property type="protein sequence ID" value="WYY26254.1"/>
    <property type="molecule type" value="Genomic_DNA"/>
</dbReference>
<evidence type="ECO:0000313" key="1">
    <source>
        <dbReference type="EMBL" id="WYY26254.1"/>
    </source>
</evidence>